<feature type="transmembrane region" description="Helical" evidence="1">
    <location>
        <begin position="225"/>
        <end position="247"/>
    </location>
</feature>
<dbReference type="RefSeq" id="WP_012225890.1">
    <property type="nucleotide sequence ID" value="NZ_HG422565.1"/>
</dbReference>
<feature type="transmembrane region" description="Helical" evidence="1">
    <location>
        <begin position="546"/>
        <end position="564"/>
    </location>
</feature>
<dbReference type="InterPro" id="IPR018677">
    <property type="entry name" value="DUF2157"/>
</dbReference>
<dbReference type="STRING" id="1229780.BN381_210080"/>
<feature type="transmembrane region" description="Helical" evidence="1">
    <location>
        <begin position="153"/>
        <end position="171"/>
    </location>
</feature>
<keyword evidence="4" id="KW-1185">Reference proteome</keyword>
<evidence type="ECO:0000256" key="1">
    <source>
        <dbReference type="SAM" id="Phobius"/>
    </source>
</evidence>
<accession>R4YYJ0</accession>
<feature type="transmembrane region" description="Helical" evidence="1">
    <location>
        <begin position="513"/>
        <end position="534"/>
    </location>
</feature>
<reference evidence="3 4" key="1">
    <citation type="journal article" date="2013" name="ISME J.">
        <title>Metabolic model for the filamentous 'Candidatus Microthrix parvicella' based on genomic and metagenomic analyses.</title>
        <authorList>
            <person name="Jon McIlroy S."/>
            <person name="Kristiansen R."/>
            <person name="Albertsen M."/>
            <person name="Michael Karst S."/>
            <person name="Rossetti S."/>
            <person name="Lund Nielsen J."/>
            <person name="Tandoi V."/>
            <person name="James Seviour R."/>
            <person name="Nielsen P.H."/>
        </authorList>
    </citation>
    <scope>NUCLEOTIDE SEQUENCE [LARGE SCALE GENOMIC DNA]</scope>
    <source>
        <strain evidence="3 4">RN1</strain>
    </source>
</reference>
<feature type="transmembrane region" description="Helical" evidence="1">
    <location>
        <begin position="619"/>
        <end position="641"/>
    </location>
</feature>
<evidence type="ECO:0000313" key="4">
    <source>
        <dbReference type="Proteomes" id="UP000018291"/>
    </source>
</evidence>
<feature type="transmembrane region" description="Helical" evidence="1">
    <location>
        <begin position="752"/>
        <end position="768"/>
    </location>
</feature>
<feature type="transmembrane region" description="Helical" evidence="1">
    <location>
        <begin position="67"/>
        <end position="89"/>
    </location>
</feature>
<keyword evidence="1" id="KW-0472">Membrane</keyword>
<feature type="transmembrane region" description="Helical" evidence="1">
    <location>
        <begin position="364"/>
        <end position="384"/>
    </location>
</feature>
<proteinExistence type="predicted"/>
<feature type="transmembrane region" description="Helical" evidence="1">
    <location>
        <begin position="404"/>
        <end position="426"/>
    </location>
</feature>
<dbReference type="InterPro" id="IPR058062">
    <property type="entry name" value="SCO7613_C"/>
</dbReference>
<keyword evidence="1" id="KW-1133">Transmembrane helix</keyword>
<feature type="transmembrane region" description="Helical" evidence="1">
    <location>
        <begin position="463"/>
        <end position="481"/>
    </location>
</feature>
<dbReference type="Proteomes" id="UP000018291">
    <property type="component" value="Unassembled WGS sequence"/>
</dbReference>
<gene>
    <name evidence="3" type="ORF">BN381_210080</name>
</gene>
<evidence type="ECO:0000259" key="2">
    <source>
        <dbReference type="Pfam" id="PF09925"/>
    </source>
</evidence>
<feature type="transmembrane region" description="Helical" evidence="1">
    <location>
        <begin position="438"/>
        <end position="457"/>
    </location>
</feature>
<feature type="transmembrane region" description="Helical" evidence="1">
    <location>
        <begin position="128"/>
        <end position="147"/>
    </location>
</feature>
<feature type="transmembrane region" description="Helical" evidence="1">
    <location>
        <begin position="95"/>
        <end position="116"/>
    </location>
</feature>
<feature type="domain" description="DUF2157" evidence="2">
    <location>
        <begin position="62"/>
        <end position="165"/>
    </location>
</feature>
<keyword evidence="1" id="KW-0812">Transmembrane</keyword>
<dbReference type="eggNOG" id="COG3087">
    <property type="taxonomic scope" value="Bacteria"/>
</dbReference>
<feature type="transmembrane region" description="Helical" evidence="1">
    <location>
        <begin position="283"/>
        <end position="301"/>
    </location>
</feature>
<protein>
    <recommendedName>
        <fullName evidence="2">DUF2157 domain-containing protein</fullName>
    </recommendedName>
</protein>
<sequence>MAELSDLNLRHEVARHRRIEVIASLDGELAAIDARRAEVLWELGQPTPAAPVAAPQRAGGHGAGTQTLLLALGVLCLAIAAAVFAAVGWDRLNPWGQAAVLLGATLAAGLGGVALFRRGLRATGEAVLGLSGLMVMVNIATFGSALGAGTTDLRFWSVGMAILAALGAATRRWGGRAGGPRPLAGGIIAAVAAQLAAPIGAAAVLGPSASTGFDLTLWDPRLTQAGLAGVAVVLIVQALVVALVAWLRGWKPTSPMVAATLVTATSLWLVAIGMTVALSQSTAMTAILAGAALAAAVAAALPQLKTPGASLAAGASAAAALGAWMAPAPPEVSFTIWVAAGAAIVLVASRLLPSRCSAGTGATGGVALLGTCWVLVAAGVQAVIRLTELVDANPVTADATPGYSWVDVCVVLSIVTAAAVLWPIGAGSSRSAQWSRRTPPVGLALVGYLAVISPPMFGANGPVWAMVLIATAATAAAVAVVSRSGSAERYLGWSLAGLGALLSLILAHATPALALGELGVLALGALGVAAWLGFTGRDVEATSTAAVGTLGAVAAAGYTCWFVGADDMWISVTAAIASSAIAILAVALAGPDKDGHDPLNRETVGFWPNSVLPPWVRTLTWPITGLMLSAQGILALWALGASVDADSASSGAVALLTGALTWMLVAAITTRWVAAVPAAIQAQLAAWLLLGLAGVSILEAYTLPGALALLATGGWWLWRSPRVSSWGALGPALMVGLVPSSLVAMFDGGPRALAVIGAAALITVLGGVGRLAAPVVIGAACVVLLSLVEVAPVIGSLPRYLTFGAAGAALLLTGATFERRRADLAAAHRRLRALR</sequence>
<feature type="transmembrane region" description="Helical" evidence="1">
    <location>
        <begin position="725"/>
        <end position="746"/>
    </location>
</feature>
<dbReference type="AlphaFoldDB" id="R4YYJ0"/>
<feature type="transmembrane region" description="Helical" evidence="1">
    <location>
        <begin position="332"/>
        <end position="352"/>
    </location>
</feature>
<dbReference type="EMBL" id="CANL01000014">
    <property type="protein sequence ID" value="CCM63390.1"/>
    <property type="molecule type" value="Genomic_DNA"/>
</dbReference>
<feature type="transmembrane region" description="Helical" evidence="1">
    <location>
        <begin position="490"/>
        <end position="507"/>
    </location>
</feature>
<dbReference type="NCBIfam" id="NF047321">
    <property type="entry name" value="SCO7613_CTERM"/>
    <property type="match status" value="1"/>
</dbReference>
<comment type="caution">
    <text evidence="3">The sequence shown here is derived from an EMBL/GenBank/DDBJ whole genome shotgun (WGS) entry which is preliminary data.</text>
</comment>
<organism evidence="3 4">
    <name type="scientific">Candidatus Neomicrothrix parvicella RN1</name>
    <dbReference type="NCBI Taxonomy" id="1229780"/>
    <lineage>
        <taxon>Bacteria</taxon>
        <taxon>Bacillati</taxon>
        <taxon>Actinomycetota</taxon>
        <taxon>Acidimicrobiia</taxon>
        <taxon>Acidimicrobiales</taxon>
        <taxon>Microthrixaceae</taxon>
        <taxon>Candidatus Neomicrothrix</taxon>
    </lineage>
</organism>
<feature type="transmembrane region" description="Helical" evidence="1">
    <location>
        <begin position="775"/>
        <end position="794"/>
    </location>
</feature>
<feature type="transmembrane region" description="Helical" evidence="1">
    <location>
        <begin position="308"/>
        <end position="326"/>
    </location>
</feature>
<feature type="transmembrane region" description="Helical" evidence="1">
    <location>
        <begin position="570"/>
        <end position="591"/>
    </location>
</feature>
<name>R4YYJ0_9ACTN</name>
<feature type="transmembrane region" description="Helical" evidence="1">
    <location>
        <begin position="183"/>
        <end position="205"/>
    </location>
</feature>
<feature type="transmembrane region" description="Helical" evidence="1">
    <location>
        <begin position="647"/>
        <end position="665"/>
    </location>
</feature>
<evidence type="ECO:0000313" key="3">
    <source>
        <dbReference type="EMBL" id="CCM63390.1"/>
    </source>
</evidence>
<feature type="transmembrane region" description="Helical" evidence="1">
    <location>
        <begin position="256"/>
        <end position="277"/>
    </location>
</feature>
<dbReference type="HOGENOM" id="CLU_315898_0_0_11"/>
<dbReference type="Pfam" id="PF09925">
    <property type="entry name" value="DUF2157"/>
    <property type="match status" value="1"/>
</dbReference>